<accession>A0ABV3JS10</accession>
<dbReference type="InterPro" id="IPR024726">
    <property type="entry name" value="FhuF_C"/>
</dbReference>
<evidence type="ECO:0000313" key="3">
    <source>
        <dbReference type="Proteomes" id="UP001552594"/>
    </source>
</evidence>
<keyword evidence="3" id="KW-1185">Reference proteome</keyword>
<gene>
    <name evidence="2" type="ORF">AB0L16_04060</name>
</gene>
<proteinExistence type="predicted"/>
<dbReference type="PRINTS" id="PR01714">
    <property type="entry name" value="2FE2SRDCTASE"/>
</dbReference>
<dbReference type="EMBL" id="JBFAUK010000002">
    <property type="protein sequence ID" value="MEV5505639.1"/>
    <property type="molecule type" value="Genomic_DNA"/>
</dbReference>
<evidence type="ECO:0000259" key="1">
    <source>
        <dbReference type="Pfam" id="PF11575"/>
    </source>
</evidence>
<feature type="domain" description="Ferric siderophore reductase C-terminal" evidence="1">
    <location>
        <begin position="212"/>
        <end position="232"/>
    </location>
</feature>
<organism evidence="2 3">
    <name type="scientific">Streptomyces orinoci</name>
    <name type="common">Streptoverticillium orinoci</name>
    <dbReference type="NCBI Taxonomy" id="67339"/>
    <lineage>
        <taxon>Bacteria</taxon>
        <taxon>Bacillati</taxon>
        <taxon>Actinomycetota</taxon>
        <taxon>Actinomycetes</taxon>
        <taxon>Kitasatosporales</taxon>
        <taxon>Streptomycetaceae</taxon>
        <taxon>Streptomyces</taxon>
    </lineage>
</organism>
<sequence length="244" mass="25392">MNPVRLAELAAVGPFFALRTEDPPEGAPGGPGEPGYLRLAGPAVRLRVDTVARRLATGDRRAAASIAFQGIAGRLLSLALGSAVLTGSVPDLTADGPWWHPERTAPDDLWLPRPAALPLAGDGAEEITATVLDGTLPRLHTAFRAEVPISSRLLWGNAGSALAGAARVLHGWCAGQGRTADAARTLALTRSLLARPPLRGTGTLGPAGEFTRRTCCLYYRVPAGGKCGDCVLRHPPAQRPTAAI</sequence>
<evidence type="ECO:0000313" key="2">
    <source>
        <dbReference type="EMBL" id="MEV5505639.1"/>
    </source>
</evidence>
<name>A0ABV3JS10_STRON</name>
<dbReference type="Proteomes" id="UP001552594">
    <property type="component" value="Unassembled WGS sequence"/>
</dbReference>
<reference evidence="2 3" key="1">
    <citation type="submission" date="2024-06" db="EMBL/GenBank/DDBJ databases">
        <title>The Natural Products Discovery Center: Release of the First 8490 Sequenced Strains for Exploring Actinobacteria Biosynthetic Diversity.</title>
        <authorList>
            <person name="Kalkreuter E."/>
            <person name="Kautsar S.A."/>
            <person name="Yang D."/>
            <person name="Bader C.D."/>
            <person name="Teijaro C.N."/>
            <person name="Fluegel L."/>
            <person name="Davis C.M."/>
            <person name="Simpson J.R."/>
            <person name="Lauterbach L."/>
            <person name="Steele A.D."/>
            <person name="Gui C."/>
            <person name="Meng S."/>
            <person name="Li G."/>
            <person name="Viehrig K."/>
            <person name="Ye F."/>
            <person name="Su P."/>
            <person name="Kiefer A.F."/>
            <person name="Nichols A."/>
            <person name="Cepeda A.J."/>
            <person name="Yan W."/>
            <person name="Fan B."/>
            <person name="Jiang Y."/>
            <person name="Adhikari A."/>
            <person name="Zheng C.-J."/>
            <person name="Schuster L."/>
            <person name="Cowan T.M."/>
            <person name="Smanski M.J."/>
            <person name="Chevrette M.G."/>
            <person name="De Carvalho L.P.S."/>
            <person name="Shen B."/>
        </authorList>
    </citation>
    <scope>NUCLEOTIDE SEQUENCE [LARGE SCALE GENOMIC DNA]</scope>
    <source>
        <strain evidence="2 3">NPDC052347</strain>
    </source>
</reference>
<dbReference type="Pfam" id="PF11575">
    <property type="entry name" value="FhuF_C"/>
    <property type="match status" value="1"/>
</dbReference>
<dbReference type="InterPro" id="IPR008090">
    <property type="entry name" value="Fe_iron_reduct"/>
</dbReference>
<dbReference type="RefSeq" id="WP_109279425.1">
    <property type="nucleotide sequence ID" value="NZ_JBFAUK010000002.1"/>
</dbReference>
<comment type="caution">
    <text evidence="2">The sequence shown here is derived from an EMBL/GenBank/DDBJ whole genome shotgun (WGS) entry which is preliminary data.</text>
</comment>
<protein>
    <submittedName>
        <fullName evidence="2">(2Fe-2S)-binding protein</fullName>
    </submittedName>
</protein>